<sequence>MRIPTAWSALLLALLATIWLGYATGPLAQEPASAKTANADAEAEAEAQRLLAEQERRRGPTSPGLDPAFLVLPRAPQASEMARELLTDDVVQMSQQALDFIAAQQDPDGGWSDTQFASNTGVTALCCLSLMAEGSRPRAGRYGRQLDRGLEFLLKNVQASGAIAGKGSNPYGPGYEHALSTLALVLAYGDMPWRPELRDVISQAVQLLLRSQRLDGGWRYQLSREGHSDMSVTANVLWVLRTAKKAGFTVPREAIGQGVAFVEKCALPDGHFRYRAFGIEAAPSLGGTGVIALSNNGQLDHPLIAPARDKIVYEYGRYTIADLQERRYFVFGCFYASLAVYSCGDEYWIPWFKKASTVLAAMQRTDGDFPDQLDNHVYPTAMAAMVLLAPRGYLPLYER</sequence>
<dbReference type="RefSeq" id="WP_197442393.1">
    <property type="nucleotide sequence ID" value="NZ_CP036433.1"/>
</dbReference>
<dbReference type="InterPro" id="IPR008930">
    <property type="entry name" value="Terpenoid_cyclase/PrenylTrfase"/>
</dbReference>
<evidence type="ECO:0000313" key="2">
    <source>
        <dbReference type="Proteomes" id="UP000317648"/>
    </source>
</evidence>
<proteinExistence type="predicted"/>
<keyword evidence="2" id="KW-1185">Reference proteome</keyword>
<dbReference type="GO" id="GO:0016740">
    <property type="term" value="F:transferase activity"/>
    <property type="evidence" value="ECO:0007669"/>
    <property type="project" value="UniProtKB-KW"/>
</dbReference>
<dbReference type="CDD" id="cd00688">
    <property type="entry name" value="ISOPREN_C2_like"/>
    <property type="match status" value="1"/>
</dbReference>
<protein>
    <submittedName>
        <fullName evidence="1">Prenyltransferase and squalene oxidase repeat protein</fullName>
    </submittedName>
</protein>
<reference evidence="1 2" key="1">
    <citation type="submission" date="2019-02" db="EMBL/GenBank/DDBJ databases">
        <title>Deep-cultivation of Planctomycetes and their phenomic and genomic characterization uncovers novel biology.</title>
        <authorList>
            <person name="Wiegand S."/>
            <person name="Jogler M."/>
            <person name="Boedeker C."/>
            <person name="Pinto D."/>
            <person name="Vollmers J."/>
            <person name="Rivas-Marin E."/>
            <person name="Kohn T."/>
            <person name="Peeters S.H."/>
            <person name="Heuer A."/>
            <person name="Rast P."/>
            <person name="Oberbeckmann S."/>
            <person name="Bunk B."/>
            <person name="Jeske O."/>
            <person name="Meyerdierks A."/>
            <person name="Storesund J.E."/>
            <person name="Kallscheuer N."/>
            <person name="Luecker S."/>
            <person name="Lage O.M."/>
            <person name="Pohl T."/>
            <person name="Merkel B.J."/>
            <person name="Hornburger P."/>
            <person name="Mueller R.-W."/>
            <person name="Bruemmer F."/>
            <person name="Labrenz M."/>
            <person name="Spormann A.M."/>
            <person name="Op den Camp H."/>
            <person name="Overmann J."/>
            <person name="Amann R."/>
            <person name="Jetten M.S.M."/>
            <person name="Mascher T."/>
            <person name="Medema M.H."/>
            <person name="Devos D.P."/>
            <person name="Kaster A.-K."/>
            <person name="Ovreas L."/>
            <person name="Rohde M."/>
            <person name="Galperin M.Y."/>
            <person name="Jogler C."/>
        </authorList>
    </citation>
    <scope>NUCLEOTIDE SEQUENCE [LARGE SCALE GENOMIC DNA]</scope>
    <source>
        <strain evidence="1 2">Pla85_3_4</strain>
    </source>
</reference>
<keyword evidence="1" id="KW-0808">Transferase</keyword>
<gene>
    <name evidence="1" type="ORF">Pla8534_39560</name>
</gene>
<dbReference type="SUPFAM" id="SSF48239">
    <property type="entry name" value="Terpenoid cyclases/Protein prenyltransferases"/>
    <property type="match status" value="1"/>
</dbReference>
<dbReference type="Proteomes" id="UP000317648">
    <property type="component" value="Chromosome"/>
</dbReference>
<dbReference type="Gene3D" id="1.50.10.20">
    <property type="match status" value="2"/>
</dbReference>
<name>A0A518DWC9_9BACT</name>
<dbReference type="KEGG" id="lcre:Pla8534_39560"/>
<accession>A0A518DWC9</accession>
<dbReference type="AlphaFoldDB" id="A0A518DWC9"/>
<evidence type="ECO:0000313" key="1">
    <source>
        <dbReference type="EMBL" id="QDU96137.1"/>
    </source>
</evidence>
<organism evidence="1 2">
    <name type="scientific">Lignipirellula cremea</name>
    <dbReference type="NCBI Taxonomy" id="2528010"/>
    <lineage>
        <taxon>Bacteria</taxon>
        <taxon>Pseudomonadati</taxon>
        <taxon>Planctomycetota</taxon>
        <taxon>Planctomycetia</taxon>
        <taxon>Pirellulales</taxon>
        <taxon>Pirellulaceae</taxon>
        <taxon>Lignipirellula</taxon>
    </lineage>
</organism>
<dbReference type="EMBL" id="CP036433">
    <property type="protein sequence ID" value="QDU96137.1"/>
    <property type="molecule type" value="Genomic_DNA"/>
</dbReference>